<sequence length="241" mass="25597">MAPMTEPAGPPEGTAATAEVFDAVYRGESPFGKRPPWDIGAPQPAYVALEEAGLIAGAVLDAGCGTGEDALHLADRGYAVTGLDLSPEAIALAREKARARGLDAVFEVADALDLKGYRGRFDTVIDCGLAHTFEAGRLRTYAAALHRACRPGALVHVLSVSDRGAREMQARLAAAIDRIPEPLPDGESAEHALRRSAEHLREGFADGWAAESIDEALIRGIVPTTAELLDVHAWLGRFRRA</sequence>
<keyword evidence="3" id="KW-0949">S-adenosyl-L-methionine</keyword>
<dbReference type="Gene3D" id="3.40.50.150">
    <property type="entry name" value="Vaccinia Virus protein VP39"/>
    <property type="match status" value="1"/>
</dbReference>
<reference evidence="5 6" key="1">
    <citation type="submission" date="2018-07" db="EMBL/GenBank/DDBJ databases">
        <title>Whole Genome Shotgun Sequence of Streptomyces spongiicola strain 531S.</title>
        <authorList>
            <person name="Dohra H."/>
            <person name="Kodani S."/>
        </authorList>
    </citation>
    <scope>NUCLEOTIDE SEQUENCE [LARGE SCALE GENOMIC DNA]</scope>
    <source>
        <strain evidence="5 6">531S</strain>
    </source>
</reference>
<accession>A0A388SQB5</accession>
<dbReference type="InterPro" id="IPR029063">
    <property type="entry name" value="SAM-dependent_MTases_sf"/>
</dbReference>
<evidence type="ECO:0000256" key="1">
    <source>
        <dbReference type="ARBA" id="ARBA00022603"/>
    </source>
</evidence>
<dbReference type="Pfam" id="PF13649">
    <property type="entry name" value="Methyltransf_25"/>
    <property type="match status" value="1"/>
</dbReference>
<dbReference type="GO" id="GO:0032259">
    <property type="term" value="P:methylation"/>
    <property type="evidence" value="ECO:0007669"/>
    <property type="project" value="UniProtKB-KW"/>
</dbReference>
<evidence type="ECO:0000256" key="2">
    <source>
        <dbReference type="ARBA" id="ARBA00022679"/>
    </source>
</evidence>
<keyword evidence="1 5" id="KW-0489">Methyltransferase</keyword>
<protein>
    <submittedName>
        <fullName evidence="5">Methyltransferase domain-containing protein</fullName>
    </submittedName>
</protein>
<gene>
    <name evidence="5" type="ORF">SSP531S_01510</name>
</gene>
<dbReference type="InterPro" id="IPR041698">
    <property type="entry name" value="Methyltransf_25"/>
</dbReference>
<dbReference type="PANTHER" id="PTHR43464">
    <property type="entry name" value="METHYLTRANSFERASE"/>
    <property type="match status" value="1"/>
</dbReference>
<name>A0A388SQB5_9ACTN</name>
<evidence type="ECO:0000313" key="6">
    <source>
        <dbReference type="Proteomes" id="UP000265354"/>
    </source>
</evidence>
<feature type="domain" description="Methyltransferase" evidence="4">
    <location>
        <begin position="59"/>
        <end position="152"/>
    </location>
</feature>
<dbReference type="Proteomes" id="UP000265354">
    <property type="component" value="Unassembled WGS sequence"/>
</dbReference>
<dbReference type="GO" id="GO:0008168">
    <property type="term" value="F:methyltransferase activity"/>
    <property type="evidence" value="ECO:0007669"/>
    <property type="project" value="UniProtKB-KW"/>
</dbReference>
<evidence type="ECO:0000259" key="4">
    <source>
        <dbReference type="Pfam" id="PF13649"/>
    </source>
</evidence>
<dbReference type="PANTHER" id="PTHR43464:SF19">
    <property type="entry name" value="UBIQUINONE BIOSYNTHESIS O-METHYLTRANSFERASE, MITOCHONDRIAL"/>
    <property type="match status" value="1"/>
</dbReference>
<proteinExistence type="predicted"/>
<dbReference type="CDD" id="cd02440">
    <property type="entry name" value="AdoMet_MTases"/>
    <property type="match status" value="1"/>
</dbReference>
<comment type="caution">
    <text evidence="5">The sequence shown here is derived from an EMBL/GenBank/DDBJ whole genome shotgun (WGS) entry which is preliminary data.</text>
</comment>
<dbReference type="SUPFAM" id="SSF53335">
    <property type="entry name" value="S-adenosyl-L-methionine-dependent methyltransferases"/>
    <property type="match status" value="1"/>
</dbReference>
<keyword evidence="2 5" id="KW-0808">Transferase</keyword>
<evidence type="ECO:0000313" key="5">
    <source>
        <dbReference type="EMBL" id="GBP98758.1"/>
    </source>
</evidence>
<organism evidence="5 6">
    <name type="scientific">Streptomyces spongiicola</name>
    <dbReference type="NCBI Taxonomy" id="1690221"/>
    <lineage>
        <taxon>Bacteria</taxon>
        <taxon>Bacillati</taxon>
        <taxon>Actinomycetota</taxon>
        <taxon>Actinomycetes</taxon>
        <taxon>Kitasatosporales</taxon>
        <taxon>Streptomycetaceae</taxon>
        <taxon>Streptomyces</taxon>
    </lineage>
</organism>
<dbReference type="AlphaFoldDB" id="A0A388SQB5"/>
<evidence type="ECO:0000256" key="3">
    <source>
        <dbReference type="ARBA" id="ARBA00022691"/>
    </source>
</evidence>
<dbReference type="EMBL" id="BGZL01000001">
    <property type="protein sequence ID" value="GBP98758.1"/>
    <property type="molecule type" value="Genomic_DNA"/>
</dbReference>